<dbReference type="InterPro" id="IPR012413">
    <property type="entry name" value="BA14K"/>
</dbReference>
<feature type="signal peptide" evidence="7">
    <location>
        <begin position="1"/>
        <end position="21"/>
    </location>
</feature>
<evidence type="ECO:0000256" key="4">
    <source>
        <dbReference type="ARBA" id="ARBA00022475"/>
    </source>
</evidence>
<evidence type="ECO:0000256" key="5">
    <source>
        <dbReference type="ARBA" id="ARBA00022734"/>
    </source>
</evidence>
<evidence type="ECO:0000256" key="7">
    <source>
        <dbReference type="SAM" id="SignalP"/>
    </source>
</evidence>
<evidence type="ECO:0000313" key="8">
    <source>
        <dbReference type="EMBL" id="GAA5106698.1"/>
    </source>
</evidence>
<sequence>MKKVTKLAVLSVMSTVTVLMPLDTTLADMTWAHGDYISREIDRKIERMNKEINDNMKKIEMQTRFSSSNFNHHFDNGSTRLVSTKNPSHNHHYHVDHRRREDNYHHVERETRRYVERKTITHHHINVNRDNSGDALAAGIIGLAAGAILGNVLKKPEQPQVIYQVAPQQRVVYQEVPQIVYQQVPQEQIVYEVQQTATYKPLQQSEASAWLNYCKKKYRSFNPKTGTFRDRNGLEHFCYAPVY</sequence>
<dbReference type="EMBL" id="BAABIZ010000005">
    <property type="protein sequence ID" value="GAA5106698.1"/>
    <property type="molecule type" value="Genomic_DNA"/>
</dbReference>
<gene>
    <name evidence="8" type="ORF">GCM10023261_07380</name>
</gene>
<evidence type="ECO:0000256" key="3">
    <source>
        <dbReference type="ARBA" id="ARBA00020552"/>
    </source>
</evidence>
<reference evidence="9" key="1">
    <citation type="journal article" date="2019" name="Int. J. Syst. Evol. Microbiol.">
        <title>The Global Catalogue of Microorganisms (GCM) 10K type strain sequencing project: providing services to taxonomists for standard genome sequencing and annotation.</title>
        <authorList>
            <consortium name="The Broad Institute Genomics Platform"/>
            <consortium name="The Broad Institute Genome Sequencing Center for Infectious Disease"/>
            <person name="Wu L."/>
            <person name="Ma J."/>
        </authorList>
    </citation>
    <scope>NUCLEOTIDE SEQUENCE [LARGE SCALE GENOMIC DNA]</scope>
    <source>
        <strain evidence="9">JCM 17712</strain>
    </source>
</reference>
<dbReference type="Pfam" id="PF07886">
    <property type="entry name" value="BA14K"/>
    <property type="match status" value="1"/>
</dbReference>
<dbReference type="Proteomes" id="UP001500864">
    <property type="component" value="Unassembled WGS sequence"/>
</dbReference>
<accession>A0ABP9N6M7</accession>
<keyword evidence="7" id="KW-0732">Signal</keyword>
<feature type="chain" id="PRO_5046535346" description="Lectin-like protein BA14k" evidence="7">
    <location>
        <begin position="22"/>
        <end position="243"/>
    </location>
</feature>
<keyword evidence="4" id="KW-1003">Cell membrane</keyword>
<keyword evidence="5" id="KW-0430">Lectin</keyword>
<comment type="subcellular location">
    <subcellularLocation>
        <location evidence="1">Membrane</location>
        <topology evidence="1">Single-pass membrane protein</topology>
    </subcellularLocation>
</comment>
<comment type="function">
    <text evidence="6">Has immunoglobulin-binding and hemagglutination properties, and can bind to mannose. Essential for virulence. May be involved in LPS biosynthesis or polysaccharide transport.</text>
</comment>
<evidence type="ECO:0000256" key="2">
    <source>
        <dbReference type="ARBA" id="ARBA00010270"/>
    </source>
</evidence>
<protein>
    <recommendedName>
        <fullName evidence="3">Lectin-like protein BA14k</fullName>
    </recommendedName>
</protein>
<comment type="caution">
    <text evidence="8">The sequence shown here is derived from an EMBL/GenBank/DDBJ whole genome shotgun (WGS) entry which is preliminary data.</text>
</comment>
<comment type="similarity">
    <text evidence="2">Belongs to the BA14k family.</text>
</comment>
<evidence type="ECO:0000313" key="9">
    <source>
        <dbReference type="Proteomes" id="UP001500864"/>
    </source>
</evidence>
<evidence type="ECO:0000256" key="6">
    <source>
        <dbReference type="ARBA" id="ARBA00025321"/>
    </source>
</evidence>
<keyword evidence="9" id="KW-1185">Reference proteome</keyword>
<evidence type="ECO:0000256" key="1">
    <source>
        <dbReference type="ARBA" id="ARBA00004167"/>
    </source>
</evidence>
<organism evidence="8 9">
    <name type="scientific">Bartonella jaculi</name>
    <dbReference type="NCBI Taxonomy" id="686226"/>
    <lineage>
        <taxon>Bacteria</taxon>
        <taxon>Pseudomonadati</taxon>
        <taxon>Pseudomonadota</taxon>
        <taxon>Alphaproteobacteria</taxon>
        <taxon>Hyphomicrobiales</taxon>
        <taxon>Bartonellaceae</taxon>
        <taxon>Bartonella</taxon>
    </lineage>
</organism>
<dbReference type="RefSeq" id="WP_345115356.1">
    <property type="nucleotide sequence ID" value="NZ_BAABIZ010000005.1"/>
</dbReference>
<name>A0ABP9N6M7_9HYPH</name>
<proteinExistence type="inferred from homology"/>
<keyword evidence="4" id="KW-0472">Membrane</keyword>